<feature type="region of interest" description="Disordered" evidence="10">
    <location>
        <begin position="483"/>
        <end position="505"/>
    </location>
</feature>
<dbReference type="AlphaFoldDB" id="A0A1J4KZE4"/>
<comment type="catalytic activity">
    <reaction evidence="7">
        <text>L-threonyl-[protein] + ATP = O-phospho-L-threonyl-[protein] + ADP + H(+)</text>
        <dbReference type="Rhea" id="RHEA:46608"/>
        <dbReference type="Rhea" id="RHEA-COMP:11060"/>
        <dbReference type="Rhea" id="RHEA-COMP:11605"/>
        <dbReference type="ChEBI" id="CHEBI:15378"/>
        <dbReference type="ChEBI" id="CHEBI:30013"/>
        <dbReference type="ChEBI" id="CHEBI:30616"/>
        <dbReference type="ChEBI" id="CHEBI:61977"/>
        <dbReference type="ChEBI" id="CHEBI:456216"/>
        <dbReference type="EC" id="2.7.11.1"/>
    </reaction>
</comment>
<evidence type="ECO:0000256" key="9">
    <source>
        <dbReference type="PROSITE-ProRule" id="PRU10141"/>
    </source>
</evidence>
<dbReference type="InterPro" id="IPR017441">
    <property type="entry name" value="Protein_kinase_ATP_BS"/>
</dbReference>
<evidence type="ECO:0000313" key="12">
    <source>
        <dbReference type="EMBL" id="OHT16232.1"/>
    </source>
</evidence>
<dbReference type="EMBL" id="MLAK01000132">
    <property type="protein sequence ID" value="OHT16232.1"/>
    <property type="molecule type" value="Genomic_DNA"/>
</dbReference>
<dbReference type="CDD" id="cd14003">
    <property type="entry name" value="STKc_AMPK-like"/>
    <property type="match status" value="1"/>
</dbReference>
<dbReference type="EC" id="2.7.11.1" evidence="1"/>
<protein>
    <recommendedName>
        <fullName evidence="1">non-specific serine/threonine protein kinase</fullName>
        <ecNumber evidence="1">2.7.11.1</ecNumber>
    </recommendedName>
</protein>
<dbReference type="VEuPathDB" id="TrichDB:TRFO_41964"/>
<dbReference type="Gene3D" id="1.10.510.10">
    <property type="entry name" value="Transferase(Phosphotransferase) domain 1"/>
    <property type="match status" value="1"/>
</dbReference>
<feature type="domain" description="Protein kinase" evidence="11">
    <location>
        <begin position="17"/>
        <end position="270"/>
    </location>
</feature>
<evidence type="ECO:0000256" key="2">
    <source>
        <dbReference type="ARBA" id="ARBA00022527"/>
    </source>
</evidence>
<proteinExistence type="predicted"/>
<reference evidence="12" key="1">
    <citation type="submission" date="2016-10" db="EMBL/GenBank/DDBJ databases">
        <authorList>
            <person name="Benchimol M."/>
            <person name="Almeida L.G."/>
            <person name="Vasconcelos A.T."/>
            <person name="Perreira-Neves A."/>
            <person name="Rosa I.A."/>
            <person name="Tasca T."/>
            <person name="Bogo M.R."/>
            <person name="de Souza W."/>
        </authorList>
    </citation>
    <scope>NUCLEOTIDE SEQUENCE [LARGE SCALE GENOMIC DNA]</scope>
    <source>
        <strain evidence="12">K</strain>
    </source>
</reference>
<evidence type="ECO:0000256" key="10">
    <source>
        <dbReference type="SAM" id="MobiDB-lite"/>
    </source>
</evidence>
<comment type="catalytic activity">
    <reaction evidence="8">
        <text>L-seryl-[protein] + ATP = O-phospho-L-seryl-[protein] + ADP + H(+)</text>
        <dbReference type="Rhea" id="RHEA:17989"/>
        <dbReference type="Rhea" id="RHEA-COMP:9863"/>
        <dbReference type="Rhea" id="RHEA-COMP:11604"/>
        <dbReference type="ChEBI" id="CHEBI:15378"/>
        <dbReference type="ChEBI" id="CHEBI:29999"/>
        <dbReference type="ChEBI" id="CHEBI:30616"/>
        <dbReference type="ChEBI" id="CHEBI:83421"/>
        <dbReference type="ChEBI" id="CHEBI:456216"/>
        <dbReference type="EC" id="2.7.11.1"/>
    </reaction>
</comment>
<dbReference type="PANTHER" id="PTHR24346">
    <property type="entry name" value="MAP/MICROTUBULE AFFINITY-REGULATING KINASE"/>
    <property type="match status" value="1"/>
</dbReference>
<dbReference type="InterPro" id="IPR011009">
    <property type="entry name" value="Kinase-like_dom_sf"/>
</dbReference>
<dbReference type="FunFam" id="1.10.510.10:FF:000592">
    <property type="entry name" value="CAMK family protein kinase"/>
    <property type="match status" value="1"/>
</dbReference>
<evidence type="ECO:0000256" key="7">
    <source>
        <dbReference type="ARBA" id="ARBA00047899"/>
    </source>
</evidence>
<dbReference type="GeneID" id="94848762"/>
<evidence type="ECO:0000256" key="8">
    <source>
        <dbReference type="ARBA" id="ARBA00048679"/>
    </source>
</evidence>
<evidence type="ECO:0000259" key="11">
    <source>
        <dbReference type="PROSITE" id="PS50011"/>
    </source>
</evidence>
<dbReference type="GO" id="GO:0004674">
    <property type="term" value="F:protein serine/threonine kinase activity"/>
    <property type="evidence" value="ECO:0007669"/>
    <property type="project" value="UniProtKB-KW"/>
</dbReference>
<dbReference type="GO" id="GO:0005524">
    <property type="term" value="F:ATP binding"/>
    <property type="evidence" value="ECO:0007669"/>
    <property type="project" value="UniProtKB-UniRule"/>
</dbReference>
<sequence length="505" mass="57331">MNEIPHQYPGIPTIRDYEILGILGRGSFGTVFLGRHKMTQLRVAIKEIQRSNLTSEEAKTRLNREISLLKLLDHPFIAQLFDIIETESSIFCVMEYVEHGNLFEFINGHTSLDENSARKIFSQLVSALAYLHNRKYIAHRDLKAENILLDRYNNIRLIDFGLSNEFTKINPFLKTACGSPAYAAPEMIQGHPYTKAADIWSAGIVLYAMVSGRLPFDDNNVQTILQKVVYTEVVYPPNMSRSLIDLLKRLLTKDPAKRITISQIVQHPWFSIGEYSSILDYSFSMSDVIDKSIVEDMKNFGLDVSGLTQSLMLDEFNAITAVYRQLKKYKMTENLKELMNILDQKISSNGSFPSIKVGNCPNSNPYGPFNPYCPSFLHFNNCIKNNNSINFNYPNACNSSRVDGFNAFNGNFNMNSYGLNPNSNIKNHFRQIRRERKSVHDLNSAMNQYGGEILNKFNGSMMNNAHNGCGTVRRMSRPVVMKRSSKMRNISPPVSHSPPSTLMPS</sequence>
<evidence type="ECO:0000256" key="5">
    <source>
        <dbReference type="ARBA" id="ARBA00022777"/>
    </source>
</evidence>
<dbReference type="SMART" id="SM00220">
    <property type="entry name" value="S_TKc"/>
    <property type="match status" value="1"/>
</dbReference>
<keyword evidence="13" id="KW-1185">Reference proteome</keyword>
<evidence type="ECO:0000256" key="1">
    <source>
        <dbReference type="ARBA" id="ARBA00012513"/>
    </source>
</evidence>
<comment type="caution">
    <text evidence="12">The sequence shown here is derived from an EMBL/GenBank/DDBJ whole genome shotgun (WGS) entry which is preliminary data.</text>
</comment>
<dbReference type="RefSeq" id="XP_068369368.1">
    <property type="nucleotide sequence ID" value="XM_068514058.1"/>
</dbReference>
<dbReference type="PROSITE" id="PS00108">
    <property type="entry name" value="PROTEIN_KINASE_ST"/>
    <property type="match status" value="1"/>
</dbReference>
<dbReference type="OrthoDB" id="942095at2759"/>
<dbReference type="GO" id="GO:0035556">
    <property type="term" value="P:intracellular signal transduction"/>
    <property type="evidence" value="ECO:0007669"/>
    <property type="project" value="TreeGrafter"/>
</dbReference>
<keyword evidence="4 9" id="KW-0547">Nucleotide-binding</keyword>
<dbReference type="PROSITE" id="PS50011">
    <property type="entry name" value="PROTEIN_KINASE_DOM"/>
    <property type="match status" value="1"/>
</dbReference>
<dbReference type="InterPro" id="IPR000719">
    <property type="entry name" value="Prot_kinase_dom"/>
</dbReference>
<keyword evidence="6 9" id="KW-0067">ATP-binding</keyword>
<keyword evidence="5 12" id="KW-0418">Kinase</keyword>
<gene>
    <name evidence="12" type="ORF">TRFO_41964</name>
</gene>
<dbReference type="PROSITE" id="PS00107">
    <property type="entry name" value="PROTEIN_KINASE_ATP"/>
    <property type="match status" value="1"/>
</dbReference>
<evidence type="ECO:0000256" key="3">
    <source>
        <dbReference type="ARBA" id="ARBA00022679"/>
    </source>
</evidence>
<evidence type="ECO:0000256" key="4">
    <source>
        <dbReference type="ARBA" id="ARBA00022741"/>
    </source>
</evidence>
<feature type="binding site" evidence="9">
    <location>
        <position position="46"/>
    </location>
    <ligand>
        <name>ATP</name>
        <dbReference type="ChEBI" id="CHEBI:30616"/>
    </ligand>
</feature>
<feature type="compositionally biased region" description="Polar residues" evidence="10">
    <location>
        <begin position="492"/>
        <end position="505"/>
    </location>
</feature>
<dbReference type="Pfam" id="PF00069">
    <property type="entry name" value="Pkinase"/>
    <property type="match status" value="1"/>
</dbReference>
<accession>A0A1J4KZE4</accession>
<dbReference type="InterPro" id="IPR008271">
    <property type="entry name" value="Ser/Thr_kinase_AS"/>
</dbReference>
<dbReference type="GO" id="GO:0005737">
    <property type="term" value="C:cytoplasm"/>
    <property type="evidence" value="ECO:0007669"/>
    <property type="project" value="TreeGrafter"/>
</dbReference>
<keyword evidence="2" id="KW-0723">Serine/threonine-protein kinase</keyword>
<dbReference type="SUPFAM" id="SSF56112">
    <property type="entry name" value="Protein kinase-like (PK-like)"/>
    <property type="match status" value="1"/>
</dbReference>
<dbReference type="PANTHER" id="PTHR24346:SF82">
    <property type="entry name" value="KP78A-RELATED"/>
    <property type="match status" value="1"/>
</dbReference>
<dbReference type="Proteomes" id="UP000179807">
    <property type="component" value="Unassembled WGS sequence"/>
</dbReference>
<evidence type="ECO:0000256" key="6">
    <source>
        <dbReference type="ARBA" id="ARBA00022840"/>
    </source>
</evidence>
<organism evidence="12 13">
    <name type="scientific">Tritrichomonas foetus</name>
    <dbReference type="NCBI Taxonomy" id="1144522"/>
    <lineage>
        <taxon>Eukaryota</taxon>
        <taxon>Metamonada</taxon>
        <taxon>Parabasalia</taxon>
        <taxon>Tritrichomonadida</taxon>
        <taxon>Tritrichomonadidae</taxon>
        <taxon>Tritrichomonas</taxon>
    </lineage>
</organism>
<evidence type="ECO:0000313" key="13">
    <source>
        <dbReference type="Proteomes" id="UP000179807"/>
    </source>
</evidence>
<dbReference type="FunFam" id="3.30.200.20:FF:000042">
    <property type="entry name" value="Aurora kinase A"/>
    <property type="match status" value="1"/>
</dbReference>
<keyword evidence="3" id="KW-0808">Transferase</keyword>
<name>A0A1J4KZE4_9EUKA</name>